<dbReference type="SUPFAM" id="SSF53335">
    <property type="entry name" value="S-adenosyl-L-methionine-dependent methyltransferases"/>
    <property type="match status" value="1"/>
</dbReference>
<evidence type="ECO:0000313" key="1">
    <source>
        <dbReference type="EMBL" id="RAK24721.1"/>
    </source>
</evidence>
<organism evidence="1 2">
    <name type="scientific">Actinoplanes lutulentus</name>
    <dbReference type="NCBI Taxonomy" id="1287878"/>
    <lineage>
        <taxon>Bacteria</taxon>
        <taxon>Bacillati</taxon>
        <taxon>Actinomycetota</taxon>
        <taxon>Actinomycetes</taxon>
        <taxon>Micromonosporales</taxon>
        <taxon>Micromonosporaceae</taxon>
        <taxon>Actinoplanes</taxon>
    </lineage>
</organism>
<name>A0A327YU79_9ACTN</name>
<dbReference type="RefSeq" id="WP_111655268.1">
    <property type="nucleotide sequence ID" value="NZ_JACHWI010000012.1"/>
</dbReference>
<dbReference type="Pfam" id="PF04672">
    <property type="entry name" value="Methyltransf_19"/>
    <property type="match status" value="1"/>
</dbReference>
<keyword evidence="1" id="KW-0489">Methyltransferase</keyword>
<dbReference type="InterPro" id="IPR006764">
    <property type="entry name" value="SAM_dep_MeTrfase_SAV2177_type"/>
</dbReference>
<dbReference type="Proteomes" id="UP000249341">
    <property type="component" value="Unassembled WGS sequence"/>
</dbReference>
<keyword evidence="2" id="KW-1185">Reference proteome</keyword>
<dbReference type="OrthoDB" id="4073278at2"/>
<dbReference type="EMBL" id="QLMJ01000037">
    <property type="protein sequence ID" value="RAK24721.1"/>
    <property type="molecule type" value="Genomic_DNA"/>
</dbReference>
<dbReference type="CDD" id="cd02440">
    <property type="entry name" value="AdoMet_MTases"/>
    <property type="match status" value="1"/>
</dbReference>
<protein>
    <submittedName>
        <fullName evidence="1">S-adenosyl methyltransferase</fullName>
    </submittedName>
</protein>
<reference evidence="1 2" key="1">
    <citation type="submission" date="2018-06" db="EMBL/GenBank/DDBJ databases">
        <title>Genomic Encyclopedia of Type Strains, Phase III (KMG-III): the genomes of soil and plant-associated and newly described type strains.</title>
        <authorList>
            <person name="Whitman W."/>
        </authorList>
    </citation>
    <scope>NUCLEOTIDE SEQUENCE [LARGE SCALE GENOMIC DNA]</scope>
    <source>
        <strain evidence="1 2">CGMCC 4.7090</strain>
    </source>
</reference>
<sequence>MSTTAEPPIDPNRPSSARIYDAFLGGTHNFASDRAIVARTLELMPDMPAITRSNRAFLHRAVRYATAQGIRQFLDLGSGIPTEQNVHQTAPDARVVYVDVDPTAVLYGRHLVGDDPRAAVIHGDLRQPSILLDEPEVKDLLDLSQPIGILMVAVLHFIPDSPALSEALPVYREIAAPGSMLVLSHATIDERAPELERVADLYNRTGSSLLPRGCEQVERFFDGWVLEEPGVVPAPRWRPDPGEEAPDPSTFLMLAGVARKD</sequence>
<proteinExistence type="predicted"/>
<dbReference type="PIRSF" id="PIRSF017393">
    <property type="entry name" value="MTase_SAV2177"/>
    <property type="match status" value="1"/>
</dbReference>
<gene>
    <name evidence="1" type="ORF">B0I29_13726</name>
</gene>
<keyword evidence="1" id="KW-0808">Transferase</keyword>
<dbReference type="Gene3D" id="3.40.50.150">
    <property type="entry name" value="Vaccinia Virus protein VP39"/>
    <property type="match status" value="1"/>
</dbReference>
<dbReference type="GO" id="GO:0032259">
    <property type="term" value="P:methylation"/>
    <property type="evidence" value="ECO:0007669"/>
    <property type="project" value="UniProtKB-KW"/>
</dbReference>
<comment type="caution">
    <text evidence="1">The sequence shown here is derived from an EMBL/GenBank/DDBJ whole genome shotgun (WGS) entry which is preliminary data.</text>
</comment>
<evidence type="ECO:0000313" key="2">
    <source>
        <dbReference type="Proteomes" id="UP000249341"/>
    </source>
</evidence>
<dbReference type="AlphaFoldDB" id="A0A327YU79"/>
<accession>A0A327YU79</accession>
<dbReference type="GO" id="GO:0008168">
    <property type="term" value="F:methyltransferase activity"/>
    <property type="evidence" value="ECO:0007669"/>
    <property type="project" value="UniProtKB-KW"/>
</dbReference>
<dbReference type="InterPro" id="IPR029063">
    <property type="entry name" value="SAM-dependent_MTases_sf"/>
</dbReference>